<accession>A0ABT6SKQ2</accession>
<organism evidence="2 3">
    <name type="scientific">Streptomyces cavernicola</name>
    <dbReference type="NCBI Taxonomy" id="3043613"/>
    <lineage>
        <taxon>Bacteria</taxon>
        <taxon>Bacillati</taxon>
        <taxon>Actinomycetota</taxon>
        <taxon>Actinomycetes</taxon>
        <taxon>Kitasatosporales</taxon>
        <taxon>Streptomycetaceae</taxon>
        <taxon>Streptomyces</taxon>
    </lineage>
</organism>
<feature type="region of interest" description="Disordered" evidence="1">
    <location>
        <begin position="1"/>
        <end position="39"/>
    </location>
</feature>
<dbReference type="Proteomes" id="UP001223978">
    <property type="component" value="Unassembled WGS sequence"/>
</dbReference>
<evidence type="ECO:0000313" key="3">
    <source>
        <dbReference type="Proteomes" id="UP001223978"/>
    </source>
</evidence>
<comment type="caution">
    <text evidence="2">The sequence shown here is derived from an EMBL/GenBank/DDBJ whole genome shotgun (WGS) entry which is preliminary data.</text>
</comment>
<dbReference type="Gene3D" id="1.10.287.1060">
    <property type="entry name" value="ESAT-6-like"/>
    <property type="match status" value="1"/>
</dbReference>
<name>A0ABT6SKQ2_9ACTN</name>
<sequence length="133" mass="13788">MAAGTGTGPGPAGPAGAPSIGTAQSGSADNGYGVSNTELGKMADELDDAAEILEKADKGLAESATTARVHSMLTSGKRLRGATADWDDEVTRLAKQCRSLAHKMRETHKNYRAQEERTAQEFAAILGATGREA</sequence>
<dbReference type="RefSeq" id="WP_282545740.1">
    <property type="nucleotide sequence ID" value="NZ_JASCIQ010000037.1"/>
</dbReference>
<gene>
    <name evidence="2" type="ORF">QIS96_28955</name>
</gene>
<dbReference type="EMBL" id="JASCIQ010000037">
    <property type="protein sequence ID" value="MDI3407831.1"/>
    <property type="molecule type" value="Genomic_DNA"/>
</dbReference>
<feature type="compositionally biased region" description="Low complexity" evidence="1">
    <location>
        <begin position="14"/>
        <end position="23"/>
    </location>
</feature>
<reference evidence="2 3" key="1">
    <citation type="submission" date="2023-05" db="EMBL/GenBank/DDBJ databases">
        <title>Draft genome sequence of Streptomyces sp. B-S-A6 isolated from a cave soil in Thailand.</title>
        <authorList>
            <person name="Chamroensaksri N."/>
            <person name="Muangham S."/>
        </authorList>
    </citation>
    <scope>NUCLEOTIDE SEQUENCE [LARGE SCALE GENOMIC DNA]</scope>
    <source>
        <strain evidence="2 3">B-S-A6</strain>
    </source>
</reference>
<proteinExistence type="predicted"/>
<evidence type="ECO:0008006" key="4">
    <source>
        <dbReference type="Google" id="ProtNLM"/>
    </source>
</evidence>
<keyword evidence="3" id="KW-1185">Reference proteome</keyword>
<feature type="compositionally biased region" description="Polar residues" evidence="1">
    <location>
        <begin position="24"/>
        <end position="38"/>
    </location>
</feature>
<evidence type="ECO:0000256" key="1">
    <source>
        <dbReference type="SAM" id="MobiDB-lite"/>
    </source>
</evidence>
<feature type="compositionally biased region" description="Gly residues" evidence="1">
    <location>
        <begin position="1"/>
        <end position="10"/>
    </location>
</feature>
<evidence type="ECO:0000313" key="2">
    <source>
        <dbReference type="EMBL" id="MDI3407831.1"/>
    </source>
</evidence>
<protein>
    <recommendedName>
        <fullName evidence="4">ESX-1 secretion-associated protein</fullName>
    </recommendedName>
</protein>